<evidence type="ECO:0000313" key="2">
    <source>
        <dbReference type="EMBL" id="NPT59130.1"/>
    </source>
</evidence>
<dbReference type="AlphaFoldDB" id="A0A972SPV1"/>
<reference evidence="2 3" key="1">
    <citation type="submission" date="2019-11" db="EMBL/GenBank/DDBJ databases">
        <title>Metabolism of dissolved organic matter in forest soils.</title>
        <authorList>
            <person name="Cyle K.T."/>
            <person name="Wilhelm R.C."/>
            <person name="Martinez C.E."/>
        </authorList>
    </citation>
    <scope>NUCLEOTIDE SEQUENCE [LARGE SCALE GENOMIC DNA]</scope>
    <source>
        <strain evidence="2 3">5N</strain>
    </source>
</reference>
<dbReference type="RefSeq" id="WP_172172191.1">
    <property type="nucleotide sequence ID" value="NZ_WOEZ01000185.1"/>
</dbReference>
<dbReference type="Proteomes" id="UP000655523">
    <property type="component" value="Unassembled WGS sequence"/>
</dbReference>
<name>A0A972SPV1_9BURK</name>
<evidence type="ECO:0000313" key="3">
    <source>
        <dbReference type="Proteomes" id="UP000655523"/>
    </source>
</evidence>
<proteinExistence type="predicted"/>
<keyword evidence="3" id="KW-1185">Reference proteome</keyword>
<keyword evidence="1" id="KW-0732">Signal</keyword>
<sequence length="149" mass="15113">MKALFIAATAAICVAFAGCASTVPATNQTPTQILAVVHTDVSKACIVAQGSMASVVAMQSQLPADQQDVIGQVDKGLNDFCALHDSVSIASVTDFTKTAIPAAIKLVSASSLDQTKKIDIQIALIAFQAALNSALLQFAPAAVAVPASA</sequence>
<feature type="signal peptide" evidence="1">
    <location>
        <begin position="1"/>
        <end position="17"/>
    </location>
</feature>
<gene>
    <name evidence="2" type="ORF">GNZ13_32365</name>
</gene>
<comment type="caution">
    <text evidence="2">The sequence shown here is derived from an EMBL/GenBank/DDBJ whole genome shotgun (WGS) entry which is preliminary data.</text>
</comment>
<dbReference type="PROSITE" id="PS51257">
    <property type="entry name" value="PROKAR_LIPOPROTEIN"/>
    <property type="match status" value="1"/>
</dbReference>
<protein>
    <recommendedName>
        <fullName evidence="4">Lipoprotein</fullName>
    </recommendedName>
</protein>
<organism evidence="2 3">
    <name type="scientific">Paraburkholderia elongata</name>
    <dbReference type="NCBI Taxonomy" id="2675747"/>
    <lineage>
        <taxon>Bacteria</taxon>
        <taxon>Pseudomonadati</taxon>
        <taxon>Pseudomonadota</taxon>
        <taxon>Betaproteobacteria</taxon>
        <taxon>Burkholderiales</taxon>
        <taxon>Burkholderiaceae</taxon>
        <taxon>Paraburkholderia</taxon>
    </lineage>
</organism>
<dbReference type="EMBL" id="WOEZ01000185">
    <property type="protein sequence ID" value="NPT59130.1"/>
    <property type="molecule type" value="Genomic_DNA"/>
</dbReference>
<feature type="chain" id="PRO_5037470192" description="Lipoprotein" evidence="1">
    <location>
        <begin position="18"/>
        <end position="149"/>
    </location>
</feature>
<evidence type="ECO:0008006" key="4">
    <source>
        <dbReference type="Google" id="ProtNLM"/>
    </source>
</evidence>
<evidence type="ECO:0000256" key="1">
    <source>
        <dbReference type="SAM" id="SignalP"/>
    </source>
</evidence>
<accession>A0A972SPV1</accession>